<evidence type="ECO:0000313" key="2">
    <source>
        <dbReference type="EMBL" id="QHT08929.1"/>
    </source>
</evidence>
<protein>
    <submittedName>
        <fullName evidence="2">Uncharacterized protein</fullName>
    </submittedName>
</protein>
<feature type="compositionally biased region" description="Polar residues" evidence="1">
    <location>
        <begin position="7"/>
        <end position="27"/>
    </location>
</feature>
<accession>A0A6C0CZ20</accession>
<organism evidence="2">
    <name type="scientific">viral metagenome</name>
    <dbReference type="NCBI Taxonomy" id="1070528"/>
    <lineage>
        <taxon>unclassified sequences</taxon>
        <taxon>metagenomes</taxon>
        <taxon>organismal metagenomes</taxon>
    </lineage>
</organism>
<feature type="compositionally biased region" description="Basic residues" evidence="1">
    <location>
        <begin position="39"/>
        <end position="59"/>
    </location>
</feature>
<dbReference type="AlphaFoldDB" id="A0A6C0CZ20"/>
<dbReference type="EMBL" id="MN739503">
    <property type="protein sequence ID" value="QHT08929.1"/>
    <property type="molecule type" value="Genomic_DNA"/>
</dbReference>
<evidence type="ECO:0000256" key="1">
    <source>
        <dbReference type="SAM" id="MobiDB-lite"/>
    </source>
</evidence>
<sequence>MGPSLRSAIQSHSDQNSGSSTGTSSHPMMSHQGSSQSGGKKRRGRRSSKGKKYRRRSKRAGSSCGTKTGGSARSRAAKGGMMAPGLGAVIKEALVPFGIFALQKRTQRRKHSGKKFEKSRRR</sequence>
<name>A0A6C0CZ20_9ZZZZ</name>
<feature type="region of interest" description="Disordered" evidence="1">
    <location>
        <begin position="1"/>
        <end position="79"/>
    </location>
</feature>
<proteinExistence type="predicted"/>
<reference evidence="2" key="1">
    <citation type="journal article" date="2020" name="Nature">
        <title>Giant virus diversity and host interactions through global metagenomics.</title>
        <authorList>
            <person name="Schulz F."/>
            <person name="Roux S."/>
            <person name="Paez-Espino D."/>
            <person name="Jungbluth S."/>
            <person name="Walsh D.A."/>
            <person name="Denef V.J."/>
            <person name="McMahon K.D."/>
            <person name="Konstantinidis K.T."/>
            <person name="Eloe-Fadrosh E.A."/>
            <person name="Kyrpides N.C."/>
            <person name="Woyke T."/>
        </authorList>
    </citation>
    <scope>NUCLEOTIDE SEQUENCE</scope>
    <source>
        <strain evidence="2">GVMAG-M-3300023109-53</strain>
    </source>
</reference>
<feature type="compositionally biased region" description="Low complexity" evidence="1">
    <location>
        <begin position="69"/>
        <end position="79"/>
    </location>
</feature>